<keyword evidence="5 9" id="KW-0472">Membrane</keyword>
<evidence type="ECO:0000256" key="5">
    <source>
        <dbReference type="ARBA" id="ARBA00023136"/>
    </source>
</evidence>
<sequence>MTIYSIDFGVSNECDEKQKNQGRKLKMYTTLPKSWREEFDVNTTLTELNDALVTLHLPAIVICATLAGIGIIGNLIVLSVYIPHASSFSRVFILWLAVVDFIACSVGTPLLVYSMIYPYQFPSENVCKTLRFVHVFLVGTSVFIFVSIAMERHRAICNFEVVEMKTRRMHVMCIVSCIMGVVVAVPAIFIYGIRTVETGVHNITGTECFVEDHFIQTDSIWPKIYFPFQSIIVLISFAILLVLYIRIGRQLQWHLKFTGRYTARSKLNQSTKSSQSVCTYEQTDSSPKSKTGSMLKLTSTSDRSASRYSLHTPVGKEVSTTSSRVNRAAHEMTSMFCWLTAVFVLSFIPHLAIIIYSTFRTDFAQDMTSSQVVAYNIFLRSFAVNNMANPLVYF</sequence>
<dbReference type="Pfam" id="PF00001">
    <property type="entry name" value="7tm_1"/>
    <property type="match status" value="1"/>
</dbReference>
<dbReference type="PANTHER" id="PTHR45695:SF9">
    <property type="entry name" value="LEUCOKININ RECEPTOR"/>
    <property type="match status" value="1"/>
</dbReference>
<feature type="region of interest" description="Disordered" evidence="8">
    <location>
        <begin position="278"/>
        <end position="306"/>
    </location>
</feature>
<feature type="transmembrane region" description="Helical" evidence="9">
    <location>
        <begin position="224"/>
        <end position="245"/>
    </location>
</feature>
<evidence type="ECO:0000256" key="9">
    <source>
        <dbReference type="SAM" id="Phobius"/>
    </source>
</evidence>
<accession>A0ABY7FA77</accession>
<keyword evidence="6" id="KW-0675">Receptor</keyword>
<feature type="transmembrane region" description="Helical" evidence="9">
    <location>
        <begin position="171"/>
        <end position="193"/>
    </location>
</feature>
<keyword evidence="3 9" id="KW-1133">Transmembrane helix</keyword>
<feature type="transmembrane region" description="Helical" evidence="9">
    <location>
        <begin position="92"/>
        <end position="112"/>
    </location>
</feature>
<evidence type="ECO:0000256" key="3">
    <source>
        <dbReference type="ARBA" id="ARBA00022989"/>
    </source>
</evidence>
<dbReference type="InterPro" id="IPR000276">
    <property type="entry name" value="GPCR_Rhodpsn"/>
</dbReference>
<proteinExistence type="predicted"/>
<dbReference type="SUPFAM" id="SSF81321">
    <property type="entry name" value="Family A G protein-coupled receptor-like"/>
    <property type="match status" value="1"/>
</dbReference>
<gene>
    <name evidence="11" type="ORF">MAR_032648</name>
</gene>
<dbReference type="Gene3D" id="1.20.1070.10">
    <property type="entry name" value="Rhodopsin 7-helix transmembrane proteins"/>
    <property type="match status" value="1"/>
</dbReference>
<name>A0ABY7FA77_MYAAR</name>
<feature type="transmembrane region" description="Helical" evidence="9">
    <location>
        <begin position="132"/>
        <end position="150"/>
    </location>
</feature>
<evidence type="ECO:0000259" key="10">
    <source>
        <dbReference type="PROSITE" id="PS50262"/>
    </source>
</evidence>
<comment type="subcellular location">
    <subcellularLocation>
        <location evidence="1">Membrane</location>
        <topology evidence="1">Multi-pass membrane protein</topology>
    </subcellularLocation>
</comment>
<evidence type="ECO:0000256" key="4">
    <source>
        <dbReference type="ARBA" id="ARBA00023040"/>
    </source>
</evidence>
<keyword evidence="2 9" id="KW-0812">Transmembrane</keyword>
<dbReference type="PANTHER" id="PTHR45695">
    <property type="entry name" value="LEUCOKININ RECEPTOR-RELATED"/>
    <property type="match status" value="1"/>
</dbReference>
<protein>
    <submittedName>
        <fullName evidence="11">CCKAR-like protein</fullName>
    </submittedName>
</protein>
<dbReference type="PROSITE" id="PS50262">
    <property type="entry name" value="G_PROTEIN_RECEP_F1_2"/>
    <property type="match status" value="1"/>
</dbReference>
<reference evidence="11" key="1">
    <citation type="submission" date="2022-11" db="EMBL/GenBank/DDBJ databases">
        <title>Centuries of genome instability and evolution in soft-shell clam transmissible cancer (bioRxiv).</title>
        <authorList>
            <person name="Hart S.F.M."/>
            <person name="Yonemitsu M.A."/>
            <person name="Giersch R.M."/>
            <person name="Beal B.F."/>
            <person name="Arriagada G."/>
            <person name="Davis B.W."/>
            <person name="Ostrander E.A."/>
            <person name="Goff S.P."/>
            <person name="Metzger M.J."/>
        </authorList>
    </citation>
    <scope>NUCLEOTIDE SEQUENCE</scope>
    <source>
        <strain evidence="11">MELC-2E11</strain>
        <tissue evidence="11">Siphon/mantle</tissue>
    </source>
</reference>
<evidence type="ECO:0000256" key="7">
    <source>
        <dbReference type="ARBA" id="ARBA00023224"/>
    </source>
</evidence>
<evidence type="ECO:0000256" key="2">
    <source>
        <dbReference type="ARBA" id="ARBA00022692"/>
    </source>
</evidence>
<dbReference type="CDD" id="cd00637">
    <property type="entry name" value="7tm_classA_rhodopsin-like"/>
    <property type="match status" value="1"/>
</dbReference>
<organism evidence="11 12">
    <name type="scientific">Mya arenaria</name>
    <name type="common">Soft-shell clam</name>
    <dbReference type="NCBI Taxonomy" id="6604"/>
    <lineage>
        <taxon>Eukaryota</taxon>
        <taxon>Metazoa</taxon>
        <taxon>Spiralia</taxon>
        <taxon>Lophotrochozoa</taxon>
        <taxon>Mollusca</taxon>
        <taxon>Bivalvia</taxon>
        <taxon>Autobranchia</taxon>
        <taxon>Heteroconchia</taxon>
        <taxon>Euheterodonta</taxon>
        <taxon>Imparidentia</taxon>
        <taxon>Neoheterodontei</taxon>
        <taxon>Myida</taxon>
        <taxon>Myoidea</taxon>
        <taxon>Myidae</taxon>
        <taxon>Mya</taxon>
    </lineage>
</organism>
<evidence type="ECO:0000256" key="1">
    <source>
        <dbReference type="ARBA" id="ARBA00004141"/>
    </source>
</evidence>
<feature type="non-terminal residue" evidence="11">
    <location>
        <position position="1"/>
    </location>
</feature>
<evidence type="ECO:0000313" key="12">
    <source>
        <dbReference type="Proteomes" id="UP001164746"/>
    </source>
</evidence>
<dbReference type="Proteomes" id="UP001164746">
    <property type="component" value="Chromosome 10"/>
</dbReference>
<evidence type="ECO:0000256" key="8">
    <source>
        <dbReference type="SAM" id="MobiDB-lite"/>
    </source>
</evidence>
<keyword evidence="12" id="KW-1185">Reference proteome</keyword>
<keyword evidence="4" id="KW-0297">G-protein coupled receptor</keyword>
<feature type="transmembrane region" description="Helical" evidence="9">
    <location>
        <begin position="336"/>
        <end position="359"/>
    </location>
</feature>
<dbReference type="PRINTS" id="PR00237">
    <property type="entry name" value="GPCRRHODOPSN"/>
</dbReference>
<feature type="transmembrane region" description="Helical" evidence="9">
    <location>
        <begin position="55"/>
        <end position="80"/>
    </location>
</feature>
<dbReference type="EMBL" id="CP111021">
    <property type="protein sequence ID" value="WAR18054.1"/>
    <property type="molecule type" value="Genomic_DNA"/>
</dbReference>
<dbReference type="InterPro" id="IPR017452">
    <property type="entry name" value="GPCR_Rhodpsn_7TM"/>
</dbReference>
<feature type="domain" description="G-protein coupled receptors family 1 profile" evidence="10">
    <location>
        <begin position="73"/>
        <end position="393"/>
    </location>
</feature>
<evidence type="ECO:0000313" key="11">
    <source>
        <dbReference type="EMBL" id="WAR18054.1"/>
    </source>
</evidence>
<evidence type="ECO:0000256" key="6">
    <source>
        <dbReference type="ARBA" id="ARBA00023170"/>
    </source>
</evidence>
<keyword evidence="7" id="KW-0807">Transducer</keyword>